<evidence type="ECO:0000313" key="4">
    <source>
        <dbReference type="Proteomes" id="UP000034196"/>
    </source>
</evidence>
<dbReference type="SUPFAM" id="SSF48452">
    <property type="entry name" value="TPR-like"/>
    <property type="match status" value="2"/>
</dbReference>
<dbReference type="InterPro" id="IPR053137">
    <property type="entry name" value="NLR-like"/>
</dbReference>
<keyword evidence="4" id="KW-1185">Reference proteome</keyword>
<accession>A0A1J4P4U7</accession>
<dbReference type="InterPro" id="IPR027417">
    <property type="entry name" value="P-loop_NTPase"/>
</dbReference>
<dbReference type="Gene3D" id="3.40.50.300">
    <property type="entry name" value="P-loop containing nucleotide triphosphate hydrolases"/>
    <property type="match status" value="1"/>
</dbReference>
<evidence type="ECO:0000259" key="1">
    <source>
        <dbReference type="Pfam" id="PF00931"/>
    </source>
</evidence>
<dbReference type="Pfam" id="PF00931">
    <property type="entry name" value="NB-ARC"/>
    <property type="match status" value="1"/>
</dbReference>
<evidence type="ECO:0000313" key="3">
    <source>
        <dbReference type="EMBL" id="OIJ68486.1"/>
    </source>
</evidence>
<protein>
    <submittedName>
        <fullName evidence="3">Uncharacterized protein</fullName>
    </submittedName>
</protein>
<gene>
    <name evidence="3" type="ORF">WN71_008460</name>
</gene>
<dbReference type="InterPro" id="IPR002182">
    <property type="entry name" value="NB-ARC"/>
</dbReference>
<dbReference type="EMBL" id="LAVA02000016">
    <property type="protein sequence ID" value="OIJ68486.1"/>
    <property type="molecule type" value="Genomic_DNA"/>
</dbReference>
<dbReference type="Pfam" id="PF13374">
    <property type="entry name" value="TPR_10"/>
    <property type="match status" value="2"/>
</dbReference>
<reference evidence="3" key="1">
    <citation type="submission" date="2016-10" db="EMBL/GenBank/DDBJ databases">
        <title>Genome sequence of Streptomyces mangrovisoli MUSC 149.</title>
        <authorList>
            <person name="Lee L.-H."/>
            <person name="Ser H.-L."/>
        </authorList>
    </citation>
    <scope>NUCLEOTIDE SEQUENCE [LARGE SCALE GENOMIC DNA]</scope>
    <source>
        <strain evidence="3">MUSC 149</strain>
    </source>
</reference>
<organism evidence="3 4">
    <name type="scientific">Streptomyces mangrovisoli</name>
    <dbReference type="NCBI Taxonomy" id="1428628"/>
    <lineage>
        <taxon>Bacteria</taxon>
        <taxon>Bacillati</taxon>
        <taxon>Actinomycetota</taxon>
        <taxon>Actinomycetes</taxon>
        <taxon>Kitasatosporales</taxon>
        <taxon>Streptomycetaceae</taxon>
        <taxon>Streptomyces</taxon>
    </lineage>
</organism>
<dbReference type="SUPFAM" id="SSF52540">
    <property type="entry name" value="P-loop containing nucleoside triphosphate hydrolases"/>
    <property type="match status" value="1"/>
</dbReference>
<dbReference type="Pfam" id="PF25000">
    <property type="entry name" value="DUF7779"/>
    <property type="match status" value="1"/>
</dbReference>
<dbReference type="InterPro" id="IPR056681">
    <property type="entry name" value="DUF7779"/>
</dbReference>
<dbReference type="AlphaFoldDB" id="A0A1J4P4U7"/>
<dbReference type="InterPro" id="IPR011990">
    <property type="entry name" value="TPR-like_helical_dom_sf"/>
</dbReference>
<dbReference type="Gene3D" id="1.25.40.10">
    <property type="entry name" value="Tetratricopeptide repeat domain"/>
    <property type="match status" value="2"/>
</dbReference>
<feature type="domain" description="NB-ARC" evidence="1">
    <location>
        <begin position="25"/>
        <end position="167"/>
    </location>
</feature>
<evidence type="ECO:0000259" key="2">
    <source>
        <dbReference type="Pfam" id="PF25000"/>
    </source>
</evidence>
<name>A0A1J4P4U7_9ACTN</name>
<proteinExistence type="predicted"/>
<dbReference type="PANTHER" id="PTHR46082:SF6">
    <property type="entry name" value="AAA+ ATPASE DOMAIN-CONTAINING PROTEIN-RELATED"/>
    <property type="match status" value="1"/>
</dbReference>
<dbReference type="Proteomes" id="UP000034196">
    <property type="component" value="Unassembled WGS sequence"/>
</dbReference>
<dbReference type="GO" id="GO:0043531">
    <property type="term" value="F:ADP binding"/>
    <property type="evidence" value="ECO:0007669"/>
    <property type="project" value="InterPro"/>
</dbReference>
<sequence length="715" mass="76207">MAQLLATGGTAVVESAHQARVGGVLVGMGGVGKTQLAAHYARTAWQQGELDVLVWITASSRTAAVTGYGQAGVELLGAEEGGLDNGGPERAAQRFLAWLEPKPQQAPCRWLVVLDDIADPADLRGLWPPSSPQGRTVATTRRKDAALTGGGRRLIEIGLFTPDQALAHLTSALARFGRHEPEPELTALAEDLGCLPLALSQAVAYLIDTGSGCRAYRDLLSDRTRALADTAPDTLPDDQTHTVAATWTLSLERADTLRPAGLARPVLQLAAFLSPNGIPATVLTSQPALTHLTGHLAAAGPVTAEQVQLALGALRRLSLIDHSADRPHQAVRVHQLVQRAVRDSLTPAQRHQLARTAADALLGAWPETERYTALATALRANTAALATTAEDALYEPDAHPVLHRAGWNLGESGQTTAAANYFEQLTEATTRHLGPDHPSTFTAREGLAWWQREVGDAAGAADTYAKLLQHQLRMPGQDDWSIFATRYSLGHQLGKAGDAAGAADAFAQLLEHELRVLGPDHAHTFVARQELAWWRGEAGDAAAAADAFAELLRDRARVQGRDHASTLDTWHCLAHWRGEAGDAAGAARAYGELLDGQSRTLGPFHPDTLSSLDSIAHWRGEAGDADGAAQAYAHLVDARSRTVGPDDPDTLTSLDRLAHWLGKAGNAAGATQAYGELLEARSRTLGPDHPDTLTTERNLTCWWRKAWGPEADAGQ</sequence>
<dbReference type="STRING" id="1428628.WN71_008460"/>
<feature type="domain" description="DUF7779" evidence="2">
    <location>
        <begin position="263"/>
        <end position="349"/>
    </location>
</feature>
<dbReference type="PANTHER" id="PTHR46082">
    <property type="entry name" value="ATP/GTP-BINDING PROTEIN-RELATED"/>
    <property type="match status" value="1"/>
</dbReference>
<comment type="caution">
    <text evidence="3">The sequence shown here is derived from an EMBL/GenBank/DDBJ whole genome shotgun (WGS) entry which is preliminary data.</text>
</comment>